<name>A0A5B0LUC6_PUCGR</name>
<feature type="region of interest" description="Disordered" evidence="1">
    <location>
        <begin position="94"/>
        <end position="153"/>
    </location>
</feature>
<dbReference type="Proteomes" id="UP000324748">
    <property type="component" value="Unassembled WGS sequence"/>
</dbReference>
<proteinExistence type="predicted"/>
<accession>A0A5B0LUC6</accession>
<feature type="compositionally biased region" description="Basic and acidic residues" evidence="1">
    <location>
        <begin position="443"/>
        <end position="455"/>
    </location>
</feature>
<feature type="compositionally biased region" description="Polar residues" evidence="1">
    <location>
        <begin position="94"/>
        <end position="118"/>
    </location>
</feature>
<evidence type="ECO:0000313" key="3">
    <source>
        <dbReference type="Proteomes" id="UP000324748"/>
    </source>
</evidence>
<feature type="region of interest" description="Disordered" evidence="1">
    <location>
        <begin position="431"/>
        <end position="486"/>
    </location>
</feature>
<comment type="caution">
    <text evidence="2">The sequence shown here is derived from an EMBL/GenBank/DDBJ whole genome shotgun (WGS) entry which is preliminary data.</text>
</comment>
<evidence type="ECO:0000313" key="2">
    <source>
        <dbReference type="EMBL" id="KAA1067679.1"/>
    </source>
</evidence>
<dbReference type="EMBL" id="VSWC01000184">
    <property type="protein sequence ID" value="KAA1067679.1"/>
    <property type="molecule type" value="Genomic_DNA"/>
</dbReference>
<protein>
    <submittedName>
        <fullName evidence="2">Uncharacterized protein</fullName>
    </submittedName>
</protein>
<dbReference type="OrthoDB" id="10366602at2759"/>
<feature type="compositionally biased region" description="Basic and acidic residues" evidence="1">
    <location>
        <begin position="466"/>
        <end position="486"/>
    </location>
</feature>
<sequence>MAVPQGKSSLSTVAGRISLVGEAWSASRASPCAWLTPSASPLFILALLLTFVPSIRQFPSPSPRLLRSSSNLREPLFFAFFIFLSSNPPCGNAPSISTQAAPSGNAPSAPTTSTQSGTAPVIPLTKAVAKSTQDGEHNSTAQSGVDEQPESPDARDDVFLDLLTQAPELSKQSRENVINNTNAVPDITVNESKERAHIWAKAREFQAAGDDVLSRVLLKAYGEFTTPAKPPTMRSVSAHPVLLTTQPTRVVSTETEIEDDLVYAIGTVTNHQDIGFTPFFDENIKKLKAPLPLTIFDREWQKEALAAHLTTRPSKSSEDKAYRGLPFYNEWTQTHSKWTNNHRIFHLTLRDVYHKTCFAEKLLIHKRNCDEISDEFGFMTAFRYDMQVQANAFAHRVQSKDGAAVPDISVKQNLVAERCYNEVHSAGETKWTDNYYAPGGSHDGIDPDTGRERPPLRLVSHNGYGGRDRGQQGRAEDHHSRPFDNN</sequence>
<reference evidence="2 3" key="1">
    <citation type="submission" date="2019-05" db="EMBL/GenBank/DDBJ databases">
        <title>Emergence of the Ug99 lineage of the wheat stem rust pathogen through somatic hybridization.</title>
        <authorList>
            <person name="Li F."/>
            <person name="Upadhyaya N.M."/>
            <person name="Sperschneider J."/>
            <person name="Matny O."/>
            <person name="Nguyen-Phuc H."/>
            <person name="Mago R."/>
            <person name="Raley C."/>
            <person name="Miller M.E."/>
            <person name="Silverstein K.A.T."/>
            <person name="Henningsen E."/>
            <person name="Hirsch C.D."/>
            <person name="Visser B."/>
            <person name="Pretorius Z.A."/>
            <person name="Steffenson B.J."/>
            <person name="Schwessinger B."/>
            <person name="Dodds P.N."/>
            <person name="Figueroa M."/>
        </authorList>
    </citation>
    <scope>NUCLEOTIDE SEQUENCE [LARGE SCALE GENOMIC DNA]</scope>
    <source>
        <strain evidence="2">21-0</strain>
    </source>
</reference>
<evidence type="ECO:0000256" key="1">
    <source>
        <dbReference type="SAM" id="MobiDB-lite"/>
    </source>
</evidence>
<gene>
    <name evidence="2" type="ORF">PGT21_014221</name>
</gene>
<organism evidence="2 3">
    <name type="scientific">Puccinia graminis f. sp. tritici</name>
    <dbReference type="NCBI Taxonomy" id="56615"/>
    <lineage>
        <taxon>Eukaryota</taxon>
        <taxon>Fungi</taxon>
        <taxon>Dikarya</taxon>
        <taxon>Basidiomycota</taxon>
        <taxon>Pucciniomycotina</taxon>
        <taxon>Pucciniomycetes</taxon>
        <taxon>Pucciniales</taxon>
        <taxon>Pucciniaceae</taxon>
        <taxon>Puccinia</taxon>
    </lineage>
</organism>
<keyword evidence="3" id="KW-1185">Reference proteome</keyword>
<dbReference type="AlphaFoldDB" id="A0A5B0LUC6"/>